<dbReference type="RefSeq" id="WP_011791380.1">
    <property type="nucleotide sequence ID" value="NC_008751.1"/>
</dbReference>
<dbReference type="EMBL" id="CP000527">
    <property type="protein sequence ID" value="ABM27109.1"/>
    <property type="molecule type" value="Genomic_DNA"/>
</dbReference>
<dbReference type="Pfam" id="PF12728">
    <property type="entry name" value="HTH_17"/>
    <property type="match status" value="1"/>
</dbReference>
<protein>
    <submittedName>
        <fullName evidence="2">DNA binding domain, excisionase family</fullName>
    </submittedName>
</protein>
<evidence type="ECO:0000313" key="3">
    <source>
        <dbReference type="Proteomes" id="UP000009173"/>
    </source>
</evidence>
<dbReference type="InterPro" id="IPR036388">
    <property type="entry name" value="WH-like_DNA-bd_sf"/>
</dbReference>
<name>A0A0H3A492_NITV4</name>
<sequence>MRTRALTRDIEPIGYNLEEMSEALRIHPETLAKLLREGVIPGRKIGREWRISPRAVEDWLASGDGAPEAASDD</sequence>
<dbReference type="NCBIfam" id="TIGR01764">
    <property type="entry name" value="excise"/>
    <property type="match status" value="1"/>
</dbReference>
<dbReference type="Proteomes" id="UP000009173">
    <property type="component" value="Chromosome"/>
</dbReference>
<evidence type="ECO:0000259" key="1">
    <source>
        <dbReference type="Pfam" id="PF12728"/>
    </source>
</evidence>
<gene>
    <name evidence="2" type="ordered locus">Dvul_0085</name>
</gene>
<dbReference type="AlphaFoldDB" id="A0A0H3A492"/>
<accession>A0A0H3A492</accession>
<dbReference type="KEGG" id="dvl:Dvul_0085"/>
<dbReference type="InterPro" id="IPR009061">
    <property type="entry name" value="DNA-bd_dom_put_sf"/>
</dbReference>
<evidence type="ECO:0000313" key="2">
    <source>
        <dbReference type="EMBL" id="ABM27109.1"/>
    </source>
</evidence>
<dbReference type="SUPFAM" id="SSF46955">
    <property type="entry name" value="Putative DNA-binding domain"/>
    <property type="match status" value="1"/>
</dbReference>
<dbReference type="GO" id="GO:0003677">
    <property type="term" value="F:DNA binding"/>
    <property type="evidence" value="ECO:0007669"/>
    <property type="project" value="InterPro"/>
</dbReference>
<organism evidence="2 3">
    <name type="scientific">Nitratidesulfovibrio vulgaris (strain DP4)</name>
    <name type="common">Desulfovibrio vulgaris</name>
    <dbReference type="NCBI Taxonomy" id="391774"/>
    <lineage>
        <taxon>Bacteria</taxon>
        <taxon>Pseudomonadati</taxon>
        <taxon>Thermodesulfobacteriota</taxon>
        <taxon>Desulfovibrionia</taxon>
        <taxon>Desulfovibrionales</taxon>
        <taxon>Desulfovibrionaceae</taxon>
        <taxon>Nitratidesulfovibrio</taxon>
    </lineage>
</organism>
<proteinExistence type="predicted"/>
<dbReference type="HOGENOM" id="CLU_2785594_0_0_7"/>
<dbReference type="Gene3D" id="1.10.10.10">
    <property type="entry name" value="Winged helix-like DNA-binding domain superfamily/Winged helix DNA-binding domain"/>
    <property type="match status" value="1"/>
</dbReference>
<dbReference type="InterPro" id="IPR010093">
    <property type="entry name" value="SinI_DNA-bd"/>
</dbReference>
<feature type="domain" description="Helix-turn-helix" evidence="1">
    <location>
        <begin position="15"/>
        <end position="62"/>
    </location>
</feature>
<reference evidence="3" key="1">
    <citation type="journal article" date="2009" name="Environ. Microbiol.">
        <title>Contribution of mobile genetic elements to Desulfovibrio vulgaris genome plasticity.</title>
        <authorList>
            <person name="Walker C.B."/>
            <person name="Stolyar S."/>
            <person name="Chivian D."/>
            <person name="Pinel N."/>
            <person name="Gabster J.A."/>
            <person name="Dehal P.S."/>
            <person name="He Z."/>
            <person name="Yang Z.K."/>
            <person name="Yen H.C."/>
            <person name="Zhou J."/>
            <person name="Wall J.D."/>
            <person name="Hazen T.C."/>
            <person name="Arkin A.P."/>
            <person name="Stahl D.A."/>
        </authorList>
    </citation>
    <scope>NUCLEOTIDE SEQUENCE [LARGE SCALE GENOMIC DNA]</scope>
    <source>
        <strain evidence="3">DP4</strain>
    </source>
</reference>
<dbReference type="InterPro" id="IPR041657">
    <property type="entry name" value="HTH_17"/>
</dbReference>